<feature type="transmembrane region" description="Helical" evidence="1">
    <location>
        <begin position="12"/>
        <end position="31"/>
    </location>
</feature>
<keyword evidence="1" id="KW-0472">Membrane</keyword>
<protein>
    <submittedName>
        <fullName evidence="2">Uncharacterized protein</fullName>
    </submittedName>
</protein>
<name>A0A0E9R5T1_ANGAN</name>
<reference evidence="2" key="2">
    <citation type="journal article" date="2015" name="Fish Shellfish Immunol.">
        <title>Early steps in the European eel (Anguilla anguilla)-Vibrio vulnificus interaction in the gills: Role of the RtxA13 toxin.</title>
        <authorList>
            <person name="Callol A."/>
            <person name="Pajuelo D."/>
            <person name="Ebbesson L."/>
            <person name="Teles M."/>
            <person name="MacKenzie S."/>
            <person name="Amaro C."/>
        </authorList>
    </citation>
    <scope>NUCLEOTIDE SEQUENCE</scope>
</reference>
<dbReference type="AlphaFoldDB" id="A0A0E9R5T1"/>
<evidence type="ECO:0000313" key="2">
    <source>
        <dbReference type="EMBL" id="JAH24511.1"/>
    </source>
</evidence>
<dbReference type="EMBL" id="GBXM01084066">
    <property type="protein sequence ID" value="JAH24511.1"/>
    <property type="molecule type" value="Transcribed_RNA"/>
</dbReference>
<sequence length="36" mass="4333">MKLRSSKETALPCLHFYFFPSFFSKFLLPFIPHARK</sequence>
<keyword evidence="1" id="KW-1133">Transmembrane helix</keyword>
<organism evidence="2">
    <name type="scientific">Anguilla anguilla</name>
    <name type="common">European freshwater eel</name>
    <name type="synonym">Muraena anguilla</name>
    <dbReference type="NCBI Taxonomy" id="7936"/>
    <lineage>
        <taxon>Eukaryota</taxon>
        <taxon>Metazoa</taxon>
        <taxon>Chordata</taxon>
        <taxon>Craniata</taxon>
        <taxon>Vertebrata</taxon>
        <taxon>Euteleostomi</taxon>
        <taxon>Actinopterygii</taxon>
        <taxon>Neopterygii</taxon>
        <taxon>Teleostei</taxon>
        <taxon>Anguilliformes</taxon>
        <taxon>Anguillidae</taxon>
        <taxon>Anguilla</taxon>
    </lineage>
</organism>
<accession>A0A0E9R5T1</accession>
<keyword evidence="1" id="KW-0812">Transmembrane</keyword>
<reference evidence="2" key="1">
    <citation type="submission" date="2014-11" db="EMBL/GenBank/DDBJ databases">
        <authorList>
            <person name="Amaro Gonzalez C."/>
        </authorList>
    </citation>
    <scope>NUCLEOTIDE SEQUENCE</scope>
</reference>
<proteinExistence type="predicted"/>
<evidence type="ECO:0000256" key="1">
    <source>
        <dbReference type="SAM" id="Phobius"/>
    </source>
</evidence>